<dbReference type="EMBL" id="VJMJ01000002">
    <property type="protein sequence ID" value="KAF0745404.1"/>
    <property type="molecule type" value="Genomic_DNA"/>
</dbReference>
<dbReference type="Proteomes" id="UP000481153">
    <property type="component" value="Unassembled WGS sequence"/>
</dbReference>
<dbReference type="Gene3D" id="1.10.510.10">
    <property type="entry name" value="Transferase(Phosphotransferase) domain 1"/>
    <property type="match status" value="1"/>
</dbReference>
<feature type="chain" id="PRO_5026242463" description="Protein kinase domain-containing protein" evidence="2">
    <location>
        <begin position="22"/>
        <end position="663"/>
    </location>
</feature>
<dbReference type="InterPro" id="IPR000719">
    <property type="entry name" value="Prot_kinase_dom"/>
</dbReference>
<sequence>MRYTAVFLFLILVQMHSMTQALSADCASACGTSWTGTCARFRPVADVDGQDTTTSTGSFECVPPTGPNMTLILDGPSDNATASASSFPVLNVDTLDSLSSSFVTALTLYATGSASLNASFTLDFPSLTSLSISHVNLPTDLTRQLPSSLHTLQLQDNGLSDLDLTSTPLLTSLDLSLNALATIPSSIYSLVHLQSLNLTENPIDANNLTSSQSAFLSSLTSFQADWTRCGSLQHVSWSNSSSQLSLDCSSATSIHVTSDANSNSTTSMTVVLIGVGVGLLLLIVVFIIVWRRRAAQDNLRDHSMEQIYQTAFKSAKAMSTNVHSSRQPVSILKGTGGSNRLLQSFVESAFHVKYAADPEFTKWRVPLDSLVCTRLVGHSRNNIYEIWVGQMDDKQIAIKKLSPAVAEAAASATDMPADEAPAIQLLEEMRSLGRLEHSHVLAFYGVAWSTSTSACGLMEFMNKGDLRSLLDAGTQFSWKEVKFEMALHIAKACHYLHSRSPVLIHRDLRAQNVLVHLDSEDKRYTCKLTNFTSARVRSYVDTMTSSVGSARWIAPEVLRGDDYSERVDIYSFGVVLCELDTQKLPFQDYDDSKRTLVQDIMTGKAIPQFSQTCPSEILHLAKQCLQLDPANRPTAAALVETLEKIVSEHAWVDRVTRTGGIYV</sequence>
<dbReference type="GO" id="GO:0004713">
    <property type="term" value="F:protein tyrosine kinase activity"/>
    <property type="evidence" value="ECO:0007669"/>
    <property type="project" value="InterPro"/>
</dbReference>
<evidence type="ECO:0000256" key="1">
    <source>
        <dbReference type="SAM" id="Phobius"/>
    </source>
</evidence>
<name>A0A6G0XXR4_9STRA</name>
<dbReference type="PRINTS" id="PR00109">
    <property type="entry name" value="TYRKINASE"/>
</dbReference>
<dbReference type="Pfam" id="PF07714">
    <property type="entry name" value="PK_Tyr_Ser-Thr"/>
    <property type="match status" value="1"/>
</dbReference>
<dbReference type="Gene3D" id="3.80.10.10">
    <property type="entry name" value="Ribonuclease Inhibitor"/>
    <property type="match status" value="1"/>
</dbReference>
<evidence type="ECO:0000256" key="2">
    <source>
        <dbReference type="SAM" id="SignalP"/>
    </source>
</evidence>
<evidence type="ECO:0000313" key="5">
    <source>
        <dbReference type="Proteomes" id="UP000481153"/>
    </source>
</evidence>
<dbReference type="InterPro" id="IPR051681">
    <property type="entry name" value="Ser/Thr_Kinases-Pseudokinases"/>
</dbReference>
<dbReference type="SUPFAM" id="SSF52058">
    <property type="entry name" value="L domain-like"/>
    <property type="match status" value="1"/>
</dbReference>
<feature type="domain" description="Protein kinase" evidence="3">
    <location>
        <begin position="339"/>
        <end position="652"/>
    </location>
</feature>
<dbReference type="Gene3D" id="3.30.200.20">
    <property type="entry name" value="Phosphorylase Kinase, domain 1"/>
    <property type="match status" value="1"/>
</dbReference>
<dbReference type="InterPro" id="IPR011009">
    <property type="entry name" value="Kinase-like_dom_sf"/>
</dbReference>
<dbReference type="GO" id="GO:0005524">
    <property type="term" value="F:ATP binding"/>
    <property type="evidence" value="ECO:0007669"/>
    <property type="project" value="InterPro"/>
</dbReference>
<gene>
    <name evidence="4" type="ORF">Ae201684_000423</name>
</gene>
<dbReference type="GO" id="GO:0004674">
    <property type="term" value="F:protein serine/threonine kinase activity"/>
    <property type="evidence" value="ECO:0007669"/>
    <property type="project" value="TreeGrafter"/>
</dbReference>
<evidence type="ECO:0000259" key="3">
    <source>
        <dbReference type="PROSITE" id="PS50011"/>
    </source>
</evidence>
<dbReference type="SUPFAM" id="SSF56112">
    <property type="entry name" value="Protein kinase-like (PK-like)"/>
    <property type="match status" value="1"/>
</dbReference>
<evidence type="ECO:0000313" key="4">
    <source>
        <dbReference type="EMBL" id="KAF0745404.1"/>
    </source>
</evidence>
<accession>A0A6G0XXR4</accession>
<proteinExistence type="predicted"/>
<keyword evidence="1" id="KW-1133">Transmembrane helix</keyword>
<keyword evidence="1" id="KW-0812">Transmembrane</keyword>
<keyword evidence="2" id="KW-0732">Signal</keyword>
<comment type="caution">
    <text evidence="4">The sequence shown here is derived from an EMBL/GenBank/DDBJ whole genome shotgun (WGS) entry which is preliminary data.</text>
</comment>
<feature type="signal peptide" evidence="2">
    <location>
        <begin position="1"/>
        <end position="21"/>
    </location>
</feature>
<dbReference type="InterPro" id="IPR001245">
    <property type="entry name" value="Ser-Thr/Tyr_kinase_cat_dom"/>
</dbReference>
<dbReference type="PANTHER" id="PTHR44329:SF214">
    <property type="entry name" value="PROTEIN KINASE DOMAIN-CONTAINING PROTEIN"/>
    <property type="match status" value="1"/>
</dbReference>
<protein>
    <recommendedName>
        <fullName evidence="3">Protein kinase domain-containing protein</fullName>
    </recommendedName>
</protein>
<dbReference type="AlphaFoldDB" id="A0A6G0XXR4"/>
<dbReference type="PROSITE" id="PS00109">
    <property type="entry name" value="PROTEIN_KINASE_TYR"/>
    <property type="match status" value="1"/>
</dbReference>
<dbReference type="InterPro" id="IPR020635">
    <property type="entry name" value="Tyr_kinase_cat_dom"/>
</dbReference>
<dbReference type="InterPro" id="IPR008266">
    <property type="entry name" value="Tyr_kinase_AS"/>
</dbReference>
<organism evidence="4 5">
    <name type="scientific">Aphanomyces euteiches</name>
    <dbReference type="NCBI Taxonomy" id="100861"/>
    <lineage>
        <taxon>Eukaryota</taxon>
        <taxon>Sar</taxon>
        <taxon>Stramenopiles</taxon>
        <taxon>Oomycota</taxon>
        <taxon>Saprolegniomycetes</taxon>
        <taxon>Saprolegniales</taxon>
        <taxon>Verrucalvaceae</taxon>
        <taxon>Aphanomyces</taxon>
    </lineage>
</organism>
<dbReference type="PROSITE" id="PS50011">
    <property type="entry name" value="PROTEIN_KINASE_DOM"/>
    <property type="match status" value="1"/>
</dbReference>
<dbReference type="VEuPathDB" id="FungiDB:AeMF1_001270"/>
<dbReference type="PANTHER" id="PTHR44329">
    <property type="entry name" value="SERINE/THREONINE-PROTEIN KINASE TNNI3K-RELATED"/>
    <property type="match status" value="1"/>
</dbReference>
<dbReference type="SMART" id="SM00219">
    <property type="entry name" value="TyrKc"/>
    <property type="match status" value="1"/>
</dbReference>
<keyword evidence="1" id="KW-0472">Membrane</keyword>
<feature type="transmembrane region" description="Helical" evidence="1">
    <location>
        <begin position="268"/>
        <end position="290"/>
    </location>
</feature>
<keyword evidence="5" id="KW-1185">Reference proteome</keyword>
<reference evidence="4 5" key="1">
    <citation type="submission" date="2019-07" db="EMBL/GenBank/DDBJ databases">
        <title>Genomics analysis of Aphanomyces spp. identifies a new class of oomycete effector associated with host adaptation.</title>
        <authorList>
            <person name="Gaulin E."/>
        </authorList>
    </citation>
    <scope>NUCLEOTIDE SEQUENCE [LARGE SCALE GENOMIC DNA]</scope>
    <source>
        <strain evidence="4 5">ATCC 201684</strain>
    </source>
</reference>
<dbReference type="InterPro" id="IPR032675">
    <property type="entry name" value="LRR_dom_sf"/>
</dbReference>